<dbReference type="RefSeq" id="WP_236405156.1">
    <property type="nucleotide sequence ID" value="NZ_JAKJHZ010000012.1"/>
</dbReference>
<keyword evidence="4" id="KW-1185">Reference proteome</keyword>
<name>A0ABS9HI98_9ACTN</name>
<evidence type="ECO:0000256" key="2">
    <source>
        <dbReference type="SAM" id="Phobius"/>
    </source>
</evidence>
<feature type="transmembrane region" description="Helical" evidence="2">
    <location>
        <begin position="40"/>
        <end position="59"/>
    </location>
</feature>
<protein>
    <submittedName>
        <fullName evidence="3">Uncharacterized protein</fullName>
    </submittedName>
</protein>
<evidence type="ECO:0000313" key="3">
    <source>
        <dbReference type="EMBL" id="MCF6379925.1"/>
    </source>
</evidence>
<keyword evidence="2" id="KW-0812">Transmembrane</keyword>
<dbReference type="EMBL" id="JAKJHZ010000012">
    <property type="protein sequence ID" value="MCF6379925.1"/>
    <property type="molecule type" value="Genomic_DNA"/>
</dbReference>
<sequence>MTEEQIRDGYERLDSSVHPPMDAVHRVEERMAVRRRRRRAGTVVAAAAVVAAVGGYVAVSSGDSDDARDGSVVAVEPPPSALVMTRPDGSTYEFEDLTISCDPPTAFGSPPGAGDGTRVYLYSPILPEGKRLAQPFVMVEAVLDGLDEGRTLELPLSDGGGSEEGPPLTVFVADTEGAPDGNEVVSSGSSTGTLTIAEASCDPTPVLELEVDATLASEEQTEAGQPKQSLVLQGAVR</sequence>
<evidence type="ECO:0000256" key="1">
    <source>
        <dbReference type="SAM" id="MobiDB-lite"/>
    </source>
</evidence>
<gene>
    <name evidence="3" type="ORF">L2K70_20115</name>
</gene>
<comment type="caution">
    <text evidence="3">The sequence shown here is derived from an EMBL/GenBank/DDBJ whole genome shotgun (WGS) entry which is preliminary data.</text>
</comment>
<organism evidence="3 4">
    <name type="scientific">Nocardioides potassii</name>
    <dbReference type="NCBI Taxonomy" id="2911371"/>
    <lineage>
        <taxon>Bacteria</taxon>
        <taxon>Bacillati</taxon>
        <taxon>Actinomycetota</taxon>
        <taxon>Actinomycetes</taxon>
        <taxon>Propionibacteriales</taxon>
        <taxon>Nocardioidaceae</taxon>
        <taxon>Nocardioides</taxon>
    </lineage>
</organism>
<evidence type="ECO:0000313" key="4">
    <source>
        <dbReference type="Proteomes" id="UP001201161"/>
    </source>
</evidence>
<keyword evidence="2" id="KW-1133">Transmembrane helix</keyword>
<feature type="region of interest" description="Disordered" evidence="1">
    <location>
        <begin position="214"/>
        <end position="237"/>
    </location>
</feature>
<dbReference type="Proteomes" id="UP001201161">
    <property type="component" value="Unassembled WGS sequence"/>
</dbReference>
<accession>A0ABS9HI98</accession>
<reference evidence="3 4" key="1">
    <citation type="submission" date="2022-01" db="EMBL/GenBank/DDBJ databases">
        <title>Nocardioides sp. nov., an actinomycete isolated from mining soil.</title>
        <authorList>
            <person name="Liu L."/>
        </authorList>
    </citation>
    <scope>NUCLEOTIDE SEQUENCE [LARGE SCALE GENOMIC DNA]</scope>
    <source>
        <strain evidence="3 4">KLBMP 9356</strain>
    </source>
</reference>
<feature type="compositionally biased region" description="Polar residues" evidence="1">
    <location>
        <begin position="222"/>
        <end position="231"/>
    </location>
</feature>
<proteinExistence type="predicted"/>
<keyword evidence="2" id="KW-0472">Membrane</keyword>